<protein>
    <submittedName>
        <fullName evidence="2">Uncharacterized protein</fullName>
    </submittedName>
</protein>
<evidence type="ECO:0000256" key="1">
    <source>
        <dbReference type="SAM" id="Phobius"/>
    </source>
</evidence>
<name>A0A1X9LNV0_9MICO</name>
<feature type="transmembrane region" description="Helical" evidence="1">
    <location>
        <begin position="38"/>
        <end position="60"/>
    </location>
</feature>
<feature type="transmembrane region" description="Helical" evidence="1">
    <location>
        <begin position="401"/>
        <end position="429"/>
    </location>
</feature>
<evidence type="ECO:0000313" key="2">
    <source>
        <dbReference type="EMBL" id="ARJ06797.1"/>
    </source>
</evidence>
<dbReference type="Proteomes" id="UP000192775">
    <property type="component" value="Chromosome"/>
</dbReference>
<dbReference type="AlphaFoldDB" id="A0A1X9LNV0"/>
<dbReference type="STRING" id="1619308.B5808_17400"/>
<reference evidence="2 3" key="1">
    <citation type="submission" date="2017-04" db="EMBL/GenBank/DDBJ databases">
        <authorList>
            <person name="Afonso C.L."/>
            <person name="Miller P.J."/>
            <person name="Scott M.A."/>
            <person name="Spackman E."/>
            <person name="Goraichik I."/>
            <person name="Dimitrov K.M."/>
            <person name="Suarez D.L."/>
            <person name="Swayne D.E."/>
        </authorList>
    </citation>
    <scope>NUCLEOTIDE SEQUENCE [LARGE SCALE GENOMIC DNA]</scope>
    <source>
        <strain evidence="3">XA(T)</strain>
    </source>
</reference>
<feature type="transmembrane region" description="Helical" evidence="1">
    <location>
        <begin position="80"/>
        <end position="98"/>
    </location>
</feature>
<accession>A0A1X9LNV0</accession>
<feature type="transmembrane region" description="Helical" evidence="1">
    <location>
        <begin position="466"/>
        <end position="489"/>
    </location>
</feature>
<feature type="transmembrane region" description="Helical" evidence="1">
    <location>
        <begin position="495"/>
        <end position="527"/>
    </location>
</feature>
<proteinExistence type="predicted"/>
<feature type="transmembrane region" description="Helical" evidence="1">
    <location>
        <begin position="242"/>
        <end position="262"/>
    </location>
</feature>
<sequence length="538" mass="53371">MPPAEEADRAAASWRVRSAAARDLRRTRGDRPASGDRALTVYAGVLALLIAGAPLVRAVVLALSDPAVAPLLVSTEARSAVGLVLGLAAGGLLLLGGMRGPALRSAFASATLASSDVPRRRSLHGPWVTWLVVLACTLALLAAVSAGGLWAFGAVTATSWTTIVLAAALYGIVAAGCWLLGQRMPPTATAAVGSGVLALAVLGWILRPLGAALPWGWAAVTWPTTASAVTSTGTAPTSGLDVALAALGLAAVAVLLVAPRLLDGLRGEALVEQASRQDIARTLAVTGDVAAAGARYRALPSVARRARAILSDRLPLAYLGRDLVGALRTPFRLAAGMAASTTAVVLLSLASSLGPAVAWTVAGPAGVLAFAGMGAVSDGFRSVAVAIGAPALFRQQTATALALHAILPAVFGAVAVALGVAATLALGAVGVLPAGPAPDGTTLALSAGVALTAIALRIVDALRGTLPLSLLAPIPTPAGDVSILAQLAWQADALLSAFALAASATALTLAGPLGLLVLPAGIGVGLVRARSRALALRP</sequence>
<feature type="transmembrane region" description="Helical" evidence="1">
    <location>
        <begin position="331"/>
        <end position="350"/>
    </location>
</feature>
<keyword evidence="1" id="KW-1133">Transmembrane helix</keyword>
<gene>
    <name evidence="2" type="ORF">B5808_17400</name>
</gene>
<dbReference type="KEGG" id="cphy:B5808_17400"/>
<feature type="transmembrane region" description="Helical" evidence="1">
    <location>
        <begin position="188"/>
        <end position="206"/>
    </location>
</feature>
<keyword evidence="1" id="KW-0812">Transmembrane</keyword>
<feature type="transmembrane region" description="Helical" evidence="1">
    <location>
        <begin position="356"/>
        <end position="380"/>
    </location>
</feature>
<dbReference type="EMBL" id="CP020715">
    <property type="protein sequence ID" value="ARJ06797.1"/>
    <property type="molecule type" value="Genomic_DNA"/>
</dbReference>
<organism evidence="2 3">
    <name type="scientific">Cnuibacter physcomitrellae</name>
    <dbReference type="NCBI Taxonomy" id="1619308"/>
    <lineage>
        <taxon>Bacteria</taxon>
        <taxon>Bacillati</taxon>
        <taxon>Actinomycetota</taxon>
        <taxon>Actinomycetes</taxon>
        <taxon>Micrococcales</taxon>
        <taxon>Microbacteriaceae</taxon>
        <taxon>Cnuibacter</taxon>
    </lineage>
</organism>
<feature type="transmembrane region" description="Helical" evidence="1">
    <location>
        <begin position="158"/>
        <end position="181"/>
    </location>
</feature>
<feature type="transmembrane region" description="Helical" evidence="1">
    <location>
        <begin position="127"/>
        <end position="152"/>
    </location>
</feature>
<keyword evidence="3" id="KW-1185">Reference proteome</keyword>
<evidence type="ECO:0000313" key="3">
    <source>
        <dbReference type="Proteomes" id="UP000192775"/>
    </source>
</evidence>
<keyword evidence="1" id="KW-0472">Membrane</keyword>
<feature type="transmembrane region" description="Helical" evidence="1">
    <location>
        <begin position="441"/>
        <end position="459"/>
    </location>
</feature>